<dbReference type="Proteomes" id="UP000805649">
    <property type="component" value="Unassembled WGS sequence"/>
</dbReference>
<protein>
    <submittedName>
        <fullName evidence="1">Uncharacterized protein</fullName>
    </submittedName>
</protein>
<gene>
    <name evidence="1" type="ORF">CTRU02_215378</name>
</gene>
<keyword evidence="2" id="KW-1185">Reference proteome</keyword>
<dbReference type="EMBL" id="VUJX02000015">
    <property type="protein sequence ID" value="KAL0929735.1"/>
    <property type="molecule type" value="Genomic_DNA"/>
</dbReference>
<organism evidence="1 2">
    <name type="scientific">Colletotrichum truncatum</name>
    <name type="common">Anthracnose fungus</name>
    <name type="synonym">Colletotrichum capsici</name>
    <dbReference type="NCBI Taxonomy" id="5467"/>
    <lineage>
        <taxon>Eukaryota</taxon>
        <taxon>Fungi</taxon>
        <taxon>Dikarya</taxon>
        <taxon>Ascomycota</taxon>
        <taxon>Pezizomycotina</taxon>
        <taxon>Sordariomycetes</taxon>
        <taxon>Hypocreomycetidae</taxon>
        <taxon>Glomerellales</taxon>
        <taxon>Glomerellaceae</taxon>
        <taxon>Colletotrichum</taxon>
        <taxon>Colletotrichum truncatum species complex</taxon>
    </lineage>
</organism>
<name>A0ACC3YD26_COLTU</name>
<accession>A0ACC3YD26</accession>
<evidence type="ECO:0000313" key="2">
    <source>
        <dbReference type="Proteomes" id="UP000805649"/>
    </source>
</evidence>
<proteinExistence type="predicted"/>
<sequence length="234" mass="25666">MRFEFLETKTLISQKLGHTNITYIRPTLWLILFQATGIGVLSHSSKQIALVLWNVFPVWVLVVMIGLQAVFPLAHGAKSNVGSRKESDAAPQETHRRHIANVSLVYAPALIVSLHSHIAVLTVSISTCLFPALFRSEYLAYLRPSEVFVPPLAITIGQTTGDGTRSFMLWDQIFGYGTVMMVMLLRLQAAASAAGRPLGWVKLVAATLLASLVVGPGSTCLLISWLRDILLFVQ</sequence>
<reference evidence="1 2" key="1">
    <citation type="journal article" date="2020" name="Phytopathology">
        <title>Genome Sequence Resources of Colletotrichum truncatum, C. plurivorum, C. musicola, and C. sojae: Four Species Pathogenic to Soybean (Glycine max).</title>
        <authorList>
            <person name="Rogerio F."/>
            <person name="Boufleur T.R."/>
            <person name="Ciampi-Guillardi M."/>
            <person name="Sukno S.A."/>
            <person name="Thon M.R."/>
            <person name="Massola Junior N.S."/>
            <person name="Baroncelli R."/>
        </authorList>
    </citation>
    <scope>NUCLEOTIDE SEQUENCE [LARGE SCALE GENOMIC DNA]</scope>
    <source>
        <strain evidence="1 2">CMES1059</strain>
    </source>
</reference>
<comment type="caution">
    <text evidence="1">The sequence shown here is derived from an EMBL/GenBank/DDBJ whole genome shotgun (WGS) entry which is preliminary data.</text>
</comment>
<evidence type="ECO:0000313" key="1">
    <source>
        <dbReference type="EMBL" id="KAL0929735.1"/>
    </source>
</evidence>